<dbReference type="InterPro" id="IPR036922">
    <property type="entry name" value="Rieske_2Fe-2S_sf"/>
</dbReference>
<dbReference type="GO" id="GO:0016705">
    <property type="term" value="F:oxidoreductase activity, acting on paired donors, with incorporation or reduction of molecular oxygen"/>
    <property type="evidence" value="ECO:0007669"/>
    <property type="project" value="UniProtKB-ARBA"/>
</dbReference>
<dbReference type="GO" id="GO:0051537">
    <property type="term" value="F:2 iron, 2 sulfur cluster binding"/>
    <property type="evidence" value="ECO:0007669"/>
    <property type="project" value="UniProtKB-KW"/>
</dbReference>
<accession>A0A4Y4CZ20</accession>
<keyword evidence="3" id="KW-0408">Iron</keyword>
<keyword evidence="4" id="KW-0411">Iron-sulfur</keyword>
<evidence type="ECO:0000259" key="5">
    <source>
        <dbReference type="PROSITE" id="PS51296"/>
    </source>
</evidence>
<dbReference type="GO" id="GO:0046872">
    <property type="term" value="F:metal ion binding"/>
    <property type="evidence" value="ECO:0007669"/>
    <property type="project" value="UniProtKB-KW"/>
</dbReference>
<dbReference type="RefSeq" id="WP_068470383.1">
    <property type="nucleotide sequence ID" value="NZ_BJNW01000002.1"/>
</dbReference>
<comment type="caution">
    <text evidence="6">The sequence shown here is derived from an EMBL/GenBank/DDBJ whole genome shotgun (WGS) entry which is preliminary data.</text>
</comment>
<evidence type="ECO:0000256" key="3">
    <source>
        <dbReference type="ARBA" id="ARBA00023004"/>
    </source>
</evidence>
<dbReference type="AlphaFoldDB" id="A0A4Y4CZ20"/>
<evidence type="ECO:0000313" key="7">
    <source>
        <dbReference type="Proteomes" id="UP000315730"/>
    </source>
</evidence>
<dbReference type="OrthoDB" id="5243643at2"/>
<name>A0A4Y4CZ20_KOCVA</name>
<keyword evidence="2" id="KW-0479">Metal-binding</keyword>
<dbReference type="STRING" id="1272.GCA_900014985_02096"/>
<organism evidence="6 7">
    <name type="scientific">Kocuria varians</name>
    <name type="common">Micrococcus varians</name>
    <dbReference type="NCBI Taxonomy" id="1272"/>
    <lineage>
        <taxon>Bacteria</taxon>
        <taxon>Bacillati</taxon>
        <taxon>Actinomycetota</taxon>
        <taxon>Actinomycetes</taxon>
        <taxon>Micrococcales</taxon>
        <taxon>Micrococcaceae</taxon>
        <taxon>Kocuria</taxon>
    </lineage>
</organism>
<dbReference type="InterPro" id="IPR017941">
    <property type="entry name" value="Rieske_2Fe-2S"/>
</dbReference>
<protein>
    <recommendedName>
        <fullName evidence="5">Rieske domain-containing protein</fullName>
    </recommendedName>
</protein>
<evidence type="ECO:0000313" key="6">
    <source>
        <dbReference type="EMBL" id="GEC98185.1"/>
    </source>
</evidence>
<dbReference type="Proteomes" id="UP000315730">
    <property type="component" value="Unassembled WGS sequence"/>
</dbReference>
<feature type="domain" description="Rieske" evidence="5">
    <location>
        <begin position="9"/>
        <end position="117"/>
    </location>
</feature>
<proteinExistence type="predicted"/>
<evidence type="ECO:0000256" key="4">
    <source>
        <dbReference type="ARBA" id="ARBA00023014"/>
    </source>
</evidence>
<dbReference type="SUPFAM" id="SSF50022">
    <property type="entry name" value="ISP domain"/>
    <property type="match status" value="1"/>
</dbReference>
<dbReference type="GO" id="GO:0004497">
    <property type="term" value="F:monooxygenase activity"/>
    <property type="evidence" value="ECO:0007669"/>
    <property type="project" value="UniProtKB-ARBA"/>
</dbReference>
<evidence type="ECO:0000256" key="1">
    <source>
        <dbReference type="ARBA" id="ARBA00022714"/>
    </source>
</evidence>
<sequence>MSWHRVPDDAALARVLADPPAAVPVRVAGHALILTRDEHGTLRALENECPHQGATICREAVTGQDTLECPNHFWLFDLEGTFEGSRLAVAAGRTAPQDPAKDLATHACRVVDGGIEVEL</sequence>
<dbReference type="PROSITE" id="PS51296">
    <property type="entry name" value="RIESKE"/>
    <property type="match status" value="1"/>
</dbReference>
<dbReference type="Pfam" id="PF00355">
    <property type="entry name" value="Rieske"/>
    <property type="match status" value="1"/>
</dbReference>
<keyword evidence="7" id="KW-1185">Reference proteome</keyword>
<reference evidence="6 7" key="1">
    <citation type="submission" date="2019-06" db="EMBL/GenBank/DDBJ databases">
        <title>Whole genome shotgun sequence of Kocuria varians NBRC 15358.</title>
        <authorList>
            <person name="Hosoyama A."/>
            <person name="Uohara A."/>
            <person name="Ohji S."/>
            <person name="Ichikawa N."/>
        </authorList>
    </citation>
    <scope>NUCLEOTIDE SEQUENCE [LARGE SCALE GENOMIC DNA]</scope>
    <source>
        <strain evidence="6 7">NBRC 15358</strain>
    </source>
</reference>
<gene>
    <name evidence="6" type="ORF">KVA01_03400</name>
</gene>
<dbReference type="Gene3D" id="2.102.10.10">
    <property type="entry name" value="Rieske [2Fe-2S] iron-sulphur domain"/>
    <property type="match status" value="1"/>
</dbReference>
<evidence type="ECO:0000256" key="2">
    <source>
        <dbReference type="ARBA" id="ARBA00022723"/>
    </source>
</evidence>
<dbReference type="EMBL" id="BJNW01000002">
    <property type="protein sequence ID" value="GEC98185.1"/>
    <property type="molecule type" value="Genomic_DNA"/>
</dbReference>
<keyword evidence="1" id="KW-0001">2Fe-2S</keyword>